<evidence type="ECO:0000313" key="10">
    <source>
        <dbReference type="EMBL" id="TKA30373.1"/>
    </source>
</evidence>
<evidence type="ECO:0000256" key="3">
    <source>
        <dbReference type="ARBA" id="ARBA00010766"/>
    </source>
</evidence>
<keyword evidence="11" id="KW-1185">Reference proteome</keyword>
<gene>
    <name evidence="10" type="ORF">B0A50_02600</name>
</gene>
<reference evidence="10 11" key="1">
    <citation type="submission" date="2017-03" db="EMBL/GenBank/DDBJ databases">
        <title>Genomes of endolithic fungi from Antarctica.</title>
        <authorList>
            <person name="Coleine C."/>
            <person name="Masonjones S."/>
            <person name="Stajich J.E."/>
        </authorList>
    </citation>
    <scope>NUCLEOTIDE SEQUENCE [LARGE SCALE GENOMIC DNA]</scope>
    <source>
        <strain evidence="10 11">CCFEE 6315</strain>
    </source>
</reference>
<dbReference type="NCBIfam" id="TIGR02396">
    <property type="entry name" value="diverge_rpsU"/>
    <property type="match status" value="1"/>
</dbReference>
<dbReference type="PANTHER" id="PTHR21427">
    <property type="entry name" value="UBIQUINONE BIOSYNTHESIS PROTEIN COQ9, MITOCHONDRIAL"/>
    <property type="match status" value="1"/>
</dbReference>
<evidence type="ECO:0000256" key="8">
    <source>
        <dbReference type="RuleBase" id="RU366063"/>
    </source>
</evidence>
<keyword evidence="4 8" id="KW-0831">Ubiquinone biosynthesis</keyword>
<keyword evidence="5" id="KW-0809">Transit peptide</keyword>
<dbReference type="AlphaFoldDB" id="A0A4U0U5G1"/>
<protein>
    <recommendedName>
        <fullName evidence="8">Ubiquinone biosynthesis protein</fullName>
    </recommendedName>
</protein>
<organism evidence="10 11">
    <name type="scientific">Salinomyces thailandicus</name>
    <dbReference type="NCBI Taxonomy" id="706561"/>
    <lineage>
        <taxon>Eukaryota</taxon>
        <taxon>Fungi</taxon>
        <taxon>Dikarya</taxon>
        <taxon>Ascomycota</taxon>
        <taxon>Pezizomycotina</taxon>
        <taxon>Dothideomycetes</taxon>
        <taxon>Dothideomycetidae</taxon>
        <taxon>Mycosphaerellales</taxon>
        <taxon>Teratosphaeriaceae</taxon>
        <taxon>Salinomyces</taxon>
    </lineage>
</organism>
<sequence length="251" mass="27367">MSVPALALRNLLRAPPPLRPLLLTPHASYHSHEHPDPDPYPPTESAILAAALPHVPNHGFTPTSLRLGATDAGYLDITTNLFPSPAFALVTYHLTTQRLALASRVQFPAEEPAANPRDRLRTLILTRLRGNLEHPNILPRWPEALALMSLAENIPASLRELAFLSDEMLFLAGDTSVDSSWYSKRASLAAVYAAAEVFQSSGSGEREVEGFVERRLEERGRVGGFVSGVGEWVGGEARGVLDLARSLGWRV</sequence>
<keyword evidence="7 8" id="KW-0496">Mitochondrion</keyword>
<dbReference type="GO" id="GO:0006744">
    <property type="term" value="P:ubiquinone biosynthetic process"/>
    <property type="evidence" value="ECO:0007669"/>
    <property type="project" value="UniProtKB-UniRule"/>
</dbReference>
<dbReference type="GO" id="GO:0008289">
    <property type="term" value="F:lipid binding"/>
    <property type="evidence" value="ECO:0007669"/>
    <property type="project" value="UniProtKB-UniRule"/>
</dbReference>
<dbReference type="EMBL" id="NAJL01000011">
    <property type="protein sequence ID" value="TKA30373.1"/>
    <property type="molecule type" value="Genomic_DNA"/>
</dbReference>
<comment type="caution">
    <text evidence="10">The sequence shown here is derived from an EMBL/GenBank/DDBJ whole genome shotgun (WGS) entry which is preliminary data.</text>
</comment>
<evidence type="ECO:0000256" key="2">
    <source>
        <dbReference type="ARBA" id="ARBA00004749"/>
    </source>
</evidence>
<comment type="subcellular location">
    <subcellularLocation>
        <location evidence="1 8">Mitochondrion</location>
    </subcellularLocation>
</comment>
<evidence type="ECO:0000256" key="5">
    <source>
        <dbReference type="ARBA" id="ARBA00022946"/>
    </source>
</evidence>
<dbReference type="Proteomes" id="UP000308549">
    <property type="component" value="Unassembled WGS sequence"/>
</dbReference>
<comment type="similarity">
    <text evidence="3 8">Belongs to the COQ9 family.</text>
</comment>
<evidence type="ECO:0000259" key="9">
    <source>
        <dbReference type="Pfam" id="PF08511"/>
    </source>
</evidence>
<evidence type="ECO:0000256" key="6">
    <source>
        <dbReference type="ARBA" id="ARBA00023121"/>
    </source>
</evidence>
<dbReference type="UniPathway" id="UPA00232"/>
<feature type="domain" description="COQ9 C-terminal" evidence="9">
    <location>
        <begin position="154"/>
        <end position="221"/>
    </location>
</feature>
<evidence type="ECO:0000256" key="1">
    <source>
        <dbReference type="ARBA" id="ARBA00004173"/>
    </source>
</evidence>
<dbReference type="GO" id="GO:0005743">
    <property type="term" value="C:mitochondrial inner membrane"/>
    <property type="evidence" value="ECO:0007669"/>
    <property type="project" value="TreeGrafter"/>
</dbReference>
<dbReference type="InterPro" id="IPR013718">
    <property type="entry name" value="COQ9_C"/>
</dbReference>
<comment type="pathway">
    <text evidence="2 8">Cofactor biosynthesis; ubiquinone biosynthesis.</text>
</comment>
<dbReference type="OrthoDB" id="619536at2759"/>
<evidence type="ECO:0000256" key="7">
    <source>
        <dbReference type="ARBA" id="ARBA00023128"/>
    </source>
</evidence>
<comment type="function">
    <text evidence="8">Membrane-associated protein that warps the membrane surface to access and bind aromatic isoprenes with high specificity, including ubiquinone (CoQ) isoprene intermediates and presents them directly to Coq7, therefore facilitating the Coq7-mediated hydroxylase step. Participates in the biosynthesis of coenzyme Q, also named ubiquinone, an essential lipid-soluble electron transporter for aerobic cellular respiration.</text>
</comment>
<proteinExistence type="inferred from homology"/>
<evidence type="ECO:0000313" key="11">
    <source>
        <dbReference type="Proteomes" id="UP000308549"/>
    </source>
</evidence>
<dbReference type="Pfam" id="PF08511">
    <property type="entry name" value="COQ9"/>
    <property type="match status" value="1"/>
</dbReference>
<keyword evidence="6 8" id="KW-0446">Lipid-binding</keyword>
<accession>A0A4U0U5G1</accession>
<evidence type="ECO:0000256" key="4">
    <source>
        <dbReference type="ARBA" id="ARBA00022688"/>
    </source>
</evidence>
<dbReference type="PANTHER" id="PTHR21427:SF19">
    <property type="entry name" value="UBIQUINONE BIOSYNTHESIS PROTEIN COQ9, MITOCHONDRIAL"/>
    <property type="match status" value="1"/>
</dbReference>
<dbReference type="Gene3D" id="1.10.357.10">
    <property type="entry name" value="Tetracycline Repressor, domain 2"/>
    <property type="match status" value="1"/>
</dbReference>
<dbReference type="InterPro" id="IPR012762">
    <property type="entry name" value="Ubiq_biosynth_COQ9"/>
</dbReference>
<name>A0A4U0U5G1_9PEZI</name>